<evidence type="ECO:0000259" key="2">
    <source>
        <dbReference type="SMART" id="SM00854"/>
    </source>
</evidence>
<dbReference type="EMBL" id="SIRE01000038">
    <property type="protein sequence ID" value="TBL69385.1"/>
    <property type="molecule type" value="Genomic_DNA"/>
</dbReference>
<sequence length="361" mass="39407">MLQQPFLFAAAGQSLIKKDMREHMSAVDCKEIISMLQAADLSFTNFEGTIQGSYGGWPTKTSAFAASSPSVLDTLQAFGFNMLSLCNNHSFDLGPGGILSTLEEMHKHPFLHAGIGVNMAEASRVRHKSFGKGRVALAAIDFGPQAEYVYAFDGNGAIPSRPGNNRQLIAMSSGRPLPDAQDMQRHLDGIRKASGQADFVAVYAHSHHWEQEMEMTPDWMQAYAHSCIDAGANIFICHGTPVLQGMEVYKERPIFYGLGNFIFHTYQPARWLERTGTKAWESVIVQCRFHADGNLLGITCLPIAVGGLPAEAADAAYSYSAPPRLMSGSAAERTLERFSALSAKFGVQVEPIDGKAEVRWS</sequence>
<gene>
    <name evidence="3" type="ORF">EYB31_35955</name>
</gene>
<evidence type="ECO:0000313" key="3">
    <source>
        <dbReference type="EMBL" id="TBL69385.1"/>
    </source>
</evidence>
<dbReference type="Pfam" id="PF09587">
    <property type="entry name" value="PGA_cap"/>
    <property type="match status" value="1"/>
</dbReference>
<evidence type="ECO:0000313" key="4">
    <source>
        <dbReference type="Proteomes" id="UP000293142"/>
    </source>
</evidence>
<dbReference type="InterPro" id="IPR019079">
    <property type="entry name" value="Capsule_synth_CapA"/>
</dbReference>
<dbReference type="PANTHER" id="PTHR33393">
    <property type="entry name" value="POLYGLUTAMINE SYNTHESIS ACCESSORY PROTEIN RV0574C-RELATED"/>
    <property type="match status" value="1"/>
</dbReference>
<dbReference type="SUPFAM" id="SSF56300">
    <property type="entry name" value="Metallo-dependent phosphatases"/>
    <property type="match status" value="1"/>
</dbReference>
<dbReference type="InterPro" id="IPR029052">
    <property type="entry name" value="Metallo-depent_PP-like"/>
</dbReference>
<keyword evidence="4" id="KW-1185">Reference proteome</keyword>
<dbReference type="Proteomes" id="UP000293142">
    <property type="component" value="Unassembled WGS sequence"/>
</dbReference>
<protein>
    <submittedName>
        <fullName evidence="3">CapA family protein</fullName>
    </submittedName>
</protein>
<dbReference type="PANTHER" id="PTHR33393:SF13">
    <property type="entry name" value="PGA BIOSYNTHESIS PROTEIN CAPA"/>
    <property type="match status" value="1"/>
</dbReference>
<dbReference type="OrthoDB" id="9810906at2"/>
<dbReference type="SMART" id="SM00854">
    <property type="entry name" value="PGA_cap"/>
    <property type="match status" value="1"/>
</dbReference>
<proteinExistence type="inferred from homology"/>
<dbReference type="RefSeq" id="WP_131018404.1">
    <property type="nucleotide sequence ID" value="NZ_SIRE01000038.1"/>
</dbReference>
<dbReference type="CDD" id="cd07381">
    <property type="entry name" value="MPP_CapA"/>
    <property type="match status" value="1"/>
</dbReference>
<dbReference type="AlphaFoldDB" id="A0A4Q9DDX1"/>
<name>A0A4Q9DDX1_9BACL</name>
<comment type="caution">
    <text evidence="3">The sequence shown here is derived from an EMBL/GenBank/DDBJ whole genome shotgun (WGS) entry which is preliminary data.</text>
</comment>
<organism evidence="3 4">
    <name type="scientific">Paenibacillus thalictri</name>
    <dbReference type="NCBI Taxonomy" id="2527873"/>
    <lineage>
        <taxon>Bacteria</taxon>
        <taxon>Bacillati</taxon>
        <taxon>Bacillota</taxon>
        <taxon>Bacilli</taxon>
        <taxon>Bacillales</taxon>
        <taxon>Paenibacillaceae</taxon>
        <taxon>Paenibacillus</taxon>
    </lineage>
</organism>
<feature type="domain" description="Capsule synthesis protein CapA" evidence="2">
    <location>
        <begin position="7"/>
        <end position="265"/>
    </location>
</feature>
<comment type="similarity">
    <text evidence="1">Belongs to the CapA family.</text>
</comment>
<reference evidence="3 4" key="1">
    <citation type="submission" date="2019-02" db="EMBL/GenBank/DDBJ databases">
        <title>Paenibacillus sp. nov., isolated from surface-sterilized tissue of Thalictrum simplex L.</title>
        <authorList>
            <person name="Tuo L."/>
        </authorList>
    </citation>
    <scope>NUCLEOTIDE SEQUENCE [LARGE SCALE GENOMIC DNA]</scope>
    <source>
        <strain evidence="3 4">N2SHLJ1</strain>
    </source>
</reference>
<evidence type="ECO:0000256" key="1">
    <source>
        <dbReference type="ARBA" id="ARBA00005662"/>
    </source>
</evidence>
<accession>A0A4Q9DDX1</accession>
<dbReference type="InterPro" id="IPR052169">
    <property type="entry name" value="CW_Biosynth-Accessory"/>
</dbReference>